<accession>A0A8H7REL4</accession>
<reference evidence="3" key="1">
    <citation type="submission" date="2020-12" db="EMBL/GenBank/DDBJ databases">
        <title>Metabolic potential, ecology and presence of endohyphal bacteria is reflected in genomic diversity of Mucoromycotina.</title>
        <authorList>
            <person name="Muszewska A."/>
            <person name="Okrasinska A."/>
            <person name="Steczkiewicz K."/>
            <person name="Drgas O."/>
            <person name="Orlowska M."/>
            <person name="Perlinska-Lenart U."/>
            <person name="Aleksandrzak-Piekarczyk T."/>
            <person name="Szatraj K."/>
            <person name="Zielenkiewicz U."/>
            <person name="Pilsyk S."/>
            <person name="Malc E."/>
            <person name="Mieczkowski P."/>
            <person name="Kruszewska J.S."/>
            <person name="Biernat P."/>
            <person name="Pawlowska J."/>
        </authorList>
    </citation>
    <scope>NUCLEOTIDE SEQUENCE</scope>
    <source>
        <strain evidence="3">CBS 226.32</strain>
    </source>
</reference>
<protein>
    <recommendedName>
        <fullName evidence="2">FHA domain-containing protein</fullName>
    </recommendedName>
</protein>
<feature type="region of interest" description="Disordered" evidence="1">
    <location>
        <begin position="1"/>
        <end position="85"/>
    </location>
</feature>
<proteinExistence type="predicted"/>
<dbReference type="AlphaFoldDB" id="A0A8H7REL4"/>
<feature type="compositionally biased region" description="Basic residues" evidence="1">
    <location>
        <begin position="23"/>
        <end position="51"/>
    </location>
</feature>
<gene>
    <name evidence="3" type="ORF">INT46_003655</name>
</gene>
<dbReference type="InterPro" id="IPR000253">
    <property type="entry name" value="FHA_dom"/>
</dbReference>
<dbReference type="Gene3D" id="2.60.200.20">
    <property type="match status" value="1"/>
</dbReference>
<dbReference type="OrthoDB" id="444265at2759"/>
<dbReference type="PANTHER" id="PTHR23308">
    <property type="entry name" value="NUCLEAR INHIBITOR OF PROTEIN PHOSPHATASE-1"/>
    <property type="match status" value="1"/>
</dbReference>
<dbReference type="Proteomes" id="UP000650833">
    <property type="component" value="Unassembled WGS sequence"/>
</dbReference>
<evidence type="ECO:0000259" key="2">
    <source>
        <dbReference type="Pfam" id="PF00498"/>
    </source>
</evidence>
<sequence length="201" mass="23386">MGSPSSYNRSSRRSLSPSERHERNRHYSRSRSPSRRRSNRSRSRSPPRRRQAERSGSPPRRRDNNRRNKNNQERGNKKFEWGRPEDNVRVEEEPIEKVEPNFGLSGKLAAETNTVKGVELKYNEPPEAAKPSTKWRLYVFKGDEQVDLLHIHRQSSYLIGRDRVVVDIPVDHPSCSKQHAVLQYRIVTEEGPNGKPTKVIK</sequence>
<dbReference type="EMBL" id="JAEPRC010000101">
    <property type="protein sequence ID" value="KAG2209080.1"/>
    <property type="molecule type" value="Genomic_DNA"/>
</dbReference>
<name>A0A8H7REL4_9FUNG</name>
<feature type="compositionally biased region" description="Basic and acidic residues" evidence="1">
    <location>
        <begin position="60"/>
        <end position="85"/>
    </location>
</feature>
<dbReference type="SUPFAM" id="SSF49879">
    <property type="entry name" value="SMAD/FHA domain"/>
    <property type="match status" value="1"/>
</dbReference>
<feature type="domain" description="FHA" evidence="2">
    <location>
        <begin position="157"/>
        <end position="185"/>
    </location>
</feature>
<evidence type="ECO:0000313" key="3">
    <source>
        <dbReference type="EMBL" id="KAG2209080.1"/>
    </source>
</evidence>
<comment type="caution">
    <text evidence="3">The sequence shown here is derived from an EMBL/GenBank/DDBJ whole genome shotgun (WGS) entry which is preliminary data.</text>
</comment>
<evidence type="ECO:0000313" key="4">
    <source>
        <dbReference type="Proteomes" id="UP000650833"/>
    </source>
</evidence>
<feature type="compositionally biased region" description="Low complexity" evidence="1">
    <location>
        <begin position="1"/>
        <end position="17"/>
    </location>
</feature>
<dbReference type="InterPro" id="IPR008984">
    <property type="entry name" value="SMAD_FHA_dom_sf"/>
</dbReference>
<dbReference type="Pfam" id="PF00498">
    <property type="entry name" value="FHA"/>
    <property type="match status" value="1"/>
</dbReference>
<evidence type="ECO:0000256" key="1">
    <source>
        <dbReference type="SAM" id="MobiDB-lite"/>
    </source>
</evidence>
<organism evidence="3 4">
    <name type="scientific">Mucor plumbeus</name>
    <dbReference type="NCBI Taxonomy" id="97098"/>
    <lineage>
        <taxon>Eukaryota</taxon>
        <taxon>Fungi</taxon>
        <taxon>Fungi incertae sedis</taxon>
        <taxon>Mucoromycota</taxon>
        <taxon>Mucoromycotina</taxon>
        <taxon>Mucoromycetes</taxon>
        <taxon>Mucorales</taxon>
        <taxon>Mucorineae</taxon>
        <taxon>Mucoraceae</taxon>
        <taxon>Mucor</taxon>
    </lineage>
</organism>
<dbReference type="InterPro" id="IPR050923">
    <property type="entry name" value="Cell_Proc_Reg/RNA_Proc"/>
</dbReference>
<keyword evidence="4" id="KW-1185">Reference proteome</keyword>